<dbReference type="EMBL" id="MHOV01000022">
    <property type="protein sequence ID" value="OGZ69975.1"/>
    <property type="molecule type" value="Genomic_DNA"/>
</dbReference>
<feature type="transmembrane region" description="Helical" evidence="1">
    <location>
        <begin position="29"/>
        <end position="56"/>
    </location>
</feature>
<protein>
    <submittedName>
        <fullName evidence="2">Uncharacterized protein</fullName>
    </submittedName>
</protein>
<keyword evidence="1" id="KW-0472">Membrane</keyword>
<accession>A0A1G2I5F7</accession>
<evidence type="ECO:0000313" key="3">
    <source>
        <dbReference type="Proteomes" id="UP000179214"/>
    </source>
</evidence>
<organism evidence="2 3">
    <name type="scientific">Candidatus Staskawiczbacteria bacterium RIFCSPHIGHO2_12_FULL_38_11</name>
    <dbReference type="NCBI Taxonomy" id="1802209"/>
    <lineage>
        <taxon>Bacteria</taxon>
        <taxon>Candidatus Staskawicziibacteriota</taxon>
    </lineage>
</organism>
<name>A0A1G2I5F7_9BACT</name>
<evidence type="ECO:0000256" key="1">
    <source>
        <dbReference type="SAM" id="Phobius"/>
    </source>
</evidence>
<comment type="caution">
    <text evidence="2">The sequence shown here is derived from an EMBL/GenBank/DDBJ whole genome shotgun (WGS) entry which is preliminary data.</text>
</comment>
<evidence type="ECO:0000313" key="2">
    <source>
        <dbReference type="EMBL" id="OGZ69975.1"/>
    </source>
</evidence>
<proteinExistence type="predicted"/>
<keyword evidence="1" id="KW-1133">Transmembrane helix</keyword>
<keyword evidence="1" id="KW-0812">Transmembrane</keyword>
<gene>
    <name evidence="2" type="ORF">A3F47_02420</name>
</gene>
<dbReference type="Proteomes" id="UP000179214">
    <property type="component" value="Unassembled WGS sequence"/>
</dbReference>
<reference evidence="2 3" key="1">
    <citation type="journal article" date="2016" name="Nat. Commun.">
        <title>Thousands of microbial genomes shed light on interconnected biogeochemical processes in an aquifer system.</title>
        <authorList>
            <person name="Anantharaman K."/>
            <person name="Brown C.T."/>
            <person name="Hug L.A."/>
            <person name="Sharon I."/>
            <person name="Castelle C.J."/>
            <person name="Probst A.J."/>
            <person name="Thomas B.C."/>
            <person name="Singh A."/>
            <person name="Wilkins M.J."/>
            <person name="Karaoz U."/>
            <person name="Brodie E.L."/>
            <person name="Williams K.H."/>
            <person name="Hubbard S.S."/>
            <person name="Banfield J.F."/>
        </authorList>
    </citation>
    <scope>NUCLEOTIDE SEQUENCE [LARGE SCALE GENOMIC DNA]</scope>
</reference>
<dbReference type="AlphaFoldDB" id="A0A1G2I5F7"/>
<sequence length="65" mass="7788">MEEEILQKIKIQDEKLEKIFKSVEKTRKYFLWTLIITVVMFVLPLIGLLLIIPQFLNIYTTSLNF</sequence>